<evidence type="ECO:0000259" key="1">
    <source>
        <dbReference type="Pfam" id="PF03033"/>
    </source>
</evidence>
<dbReference type="InterPro" id="IPR004276">
    <property type="entry name" value="GlycoTrans_28_N"/>
</dbReference>
<dbReference type="EMBL" id="CALTRL010005801">
    <property type="protein sequence ID" value="CAH7686576.1"/>
    <property type="molecule type" value="Genomic_DNA"/>
</dbReference>
<comment type="caution">
    <text evidence="2">The sequence shown here is derived from an EMBL/GenBank/DDBJ whole genome shotgun (WGS) entry which is preliminary data.</text>
</comment>
<dbReference type="InterPro" id="IPR050426">
    <property type="entry name" value="Glycosyltransferase_28"/>
</dbReference>
<protein>
    <recommendedName>
        <fullName evidence="1">Glycosyltransferase family 28 N-terminal domain-containing protein</fullName>
    </recommendedName>
</protein>
<dbReference type="SUPFAM" id="SSF53756">
    <property type="entry name" value="UDP-Glycosyltransferase/glycogen phosphorylase"/>
    <property type="match status" value="1"/>
</dbReference>
<dbReference type="PANTHER" id="PTHR48050">
    <property type="entry name" value="STEROL 3-BETA-GLUCOSYLTRANSFERASE"/>
    <property type="match status" value="1"/>
</dbReference>
<dbReference type="Gene3D" id="3.40.50.2000">
    <property type="entry name" value="Glycogen Phosphorylase B"/>
    <property type="match status" value="1"/>
</dbReference>
<accession>A0AAV0BJ48</accession>
<evidence type="ECO:0000313" key="3">
    <source>
        <dbReference type="Proteomes" id="UP001153365"/>
    </source>
</evidence>
<dbReference type="PANTHER" id="PTHR48050:SF25">
    <property type="entry name" value="STEROL 3-BETA-GLUCOSYLTRANSFERASE"/>
    <property type="match status" value="1"/>
</dbReference>
<name>A0AAV0BJ48_PHAPC</name>
<gene>
    <name evidence="2" type="ORF">PPACK8108_LOCUS21244</name>
</gene>
<evidence type="ECO:0000313" key="2">
    <source>
        <dbReference type="EMBL" id="CAH7686576.1"/>
    </source>
</evidence>
<sequence length="169" mass="19218">MILLISNIVKIELVSLTSRGDVQPYIALSQALENNVHTCRIASQDKYKTWIEGYGIEFAENGGAPAELMKICIDKGFVFLKSFHPQFWVWLDSLLVSSYKTHKGTNLLFESSSTMSGIHITEVLEILYFRAFTMPWTQTREYPHVFAVPDHNMGSGYNYMTAISGQINR</sequence>
<feature type="domain" description="Glycosyltransferase family 28 N-terminal" evidence="1">
    <location>
        <begin position="18"/>
        <end position="143"/>
    </location>
</feature>
<proteinExistence type="predicted"/>
<dbReference type="Proteomes" id="UP001153365">
    <property type="component" value="Unassembled WGS sequence"/>
</dbReference>
<keyword evidence="3" id="KW-1185">Reference proteome</keyword>
<dbReference type="GO" id="GO:0008194">
    <property type="term" value="F:UDP-glycosyltransferase activity"/>
    <property type="evidence" value="ECO:0007669"/>
    <property type="project" value="TreeGrafter"/>
</dbReference>
<dbReference type="Pfam" id="PF03033">
    <property type="entry name" value="Glyco_transf_28"/>
    <property type="match status" value="1"/>
</dbReference>
<dbReference type="AlphaFoldDB" id="A0AAV0BJ48"/>
<organism evidence="2 3">
    <name type="scientific">Phakopsora pachyrhizi</name>
    <name type="common">Asian soybean rust disease fungus</name>
    <dbReference type="NCBI Taxonomy" id="170000"/>
    <lineage>
        <taxon>Eukaryota</taxon>
        <taxon>Fungi</taxon>
        <taxon>Dikarya</taxon>
        <taxon>Basidiomycota</taxon>
        <taxon>Pucciniomycotina</taxon>
        <taxon>Pucciniomycetes</taxon>
        <taxon>Pucciniales</taxon>
        <taxon>Phakopsoraceae</taxon>
        <taxon>Phakopsora</taxon>
    </lineage>
</organism>
<dbReference type="GO" id="GO:0016758">
    <property type="term" value="F:hexosyltransferase activity"/>
    <property type="evidence" value="ECO:0007669"/>
    <property type="project" value="InterPro"/>
</dbReference>
<dbReference type="GO" id="GO:0016125">
    <property type="term" value="P:sterol metabolic process"/>
    <property type="evidence" value="ECO:0007669"/>
    <property type="project" value="TreeGrafter"/>
</dbReference>
<dbReference type="GO" id="GO:0005975">
    <property type="term" value="P:carbohydrate metabolic process"/>
    <property type="evidence" value="ECO:0007669"/>
    <property type="project" value="InterPro"/>
</dbReference>
<reference evidence="2" key="1">
    <citation type="submission" date="2022-06" db="EMBL/GenBank/DDBJ databases">
        <authorList>
            <consortium name="SYNGENTA / RWTH Aachen University"/>
        </authorList>
    </citation>
    <scope>NUCLEOTIDE SEQUENCE</scope>
</reference>